<name>A0A803Q299_CANSA</name>
<dbReference type="Gene3D" id="3.80.10.10">
    <property type="entry name" value="Ribonuclease Inhibitor"/>
    <property type="match status" value="2"/>
</dbReference>
<feature type="domain" description="Disease resistance N-terminal" evidence="7">
    <location>
        <begin position="2"/>
        <end position="57"/>
    </location>
</feature>
<dbReference type="InterPro" id="IPR056789">
    <property type="entry name" value="LRR_R13L1-DRL21"/>
</dbReference>
<feature type="domain" description="Disease resistance protein winged helix" evidence="8">
    <location>
        <begin position="384"/>
        <end position="452"/>
    </location>
</feature>
<evidence type="ECO:0000256" key="3">
    <source>
        <dbReference type="ARBA" id="ARBA00022741"/>
    </source>
</evidence>
<dbReference type="OMA" id="HESSKWE"/>
<keyword evidence="5" id="KW-0067">ATP-binding</keyword>
<evidence type="ECO:0000259" key="9">
    <source>
        <dbReference type="Pfam" id="PF23598"/>
    </source>
</evidence>
<sequence length="1032" mass="118698">MLRSADVLLNDAEQKQLGDNNVKKWLEDLKEVIYEADHVMDKINTEALRIKMVKGKLESTTSKSLSFLKKFYNPFEKEVTSEVEKILVTLDDLLAQTKYLDLKRVDMKTILLDKPHAPLLDDSEFYGRERDRKAVLKLVLSCDVVDHGISVIPIVGIGGIGKTTLVQRVYADATVPQHFDLKAWVTISVDFDVLKIAKLIWKEISKNGSCDAEELHQVQNELKSALTGKKFLFVLDDVWNENYLLWDSLKSCFQYGEQGSKIIVTTRSKDIALMMKINVQPYELKEMSEDNCWKLFAEHVNEGRPEFEEIGKQIVKKCKGLPLAVKSMAGLLRSMPTHEEWRHVLQSDIWELPNRLTMGIVPALWLSYHFLPSYLKPCFSHLSIFPKDYAFQKDDKDKIILMWMAEGLLQAQTGKRIQDVGEDYWNALISRSFFQRKAIWGISMHDLLHDLAMYVSGQSCFIYDSCNDSPKLITSRKIRHLSYMKDLKGTIEFDNFSRVKHLRSVLALPLRHIRQSHETQLKLEMVLKDGGCLRTLSLSQSCITNLPDSIGNLKQLRYLDVSHTKIKELPLSICELYNLETLLLASCLVEQLPTNFSKLINLRHLVTRWTNLKEMPPNICNMTNLQRLSDFVLCKSDGSRIKELGKLENLRGSLRISGLSCVNEVSDVFEGELKNKKYLDELILDWSGMADNSTKEREVLNALQPHVNLKKLEIHGYKGTNLPDWVTDPSYCNLKKVYLHCGNCCLSLLSFRQLSTLRYFRVFCLGVLDESRSISSNKPFPFLSTLWLHGIDMLDWSFINTSDQRCEIFRCLKEFDLHKCGKLNVALPGCDFPSLEVINVIDCDELVTIFATSTHFDSAFPSIERLNIINCSRLESFSETGLPSALRRLYITSCDMLVENRMKWNLQRLTSLEFLNLSRCGVVVDSFPEEWLLPPSLRYLKIFDCNKLNALNGKGFQHLTSLHRLDLLYLEKLECLPATELPQTLTTLSIEGCSLLIPRCKEGTGEDWPKIQHIPYILTEETEYNKRFFEDR</sequence>
<dbReference type="GO" id="GO:0005524">
    <property type="term" value="F:ATP binding"/>
    <property type="evidence" value="ECO:0007669"/>
    <property type="project" value="UniProtKB-KW"/>
</dbReference>
<dbReference type="Proteomes" id="UP000596661">
    <property type="component" value="Chromosome 7"/>
</dbReference>
<feature type="domain" description="NB-ARC" evidence="6">
    <location>
        <begin position="147"/>
        <end position="303"/>
    </location>
</feature>
<dbReference type="InterPro" id="IPR042197">
    <property type="entry name" value="Apaf_helical"/>
</dbReference>
<keyword evidence="12" id="KW-1185">Reference proteome</keyword>
<dbReference type="SUPFAM" id="SSF52540">
    <property type="entry name" value="P-loop containing nucleoside triphosphate hydrolases"/>
    <property type="match status" value="1"/>
</dbReference>
<reference evidence="11" key="2">
    <citation type="submission" date="2021-03" db="UniProtKB">
        <authorList>
            <consortium name="EnsemblPlants"/>
        </authorList>
    </citation>
    <scope>IDENTIFICATION</scope>
</reference>
<dbReference type="Pfam" id="PF00931">
    <property type="entry name" value="NB-ARC"/>
    <property type="match status" value="1"/>
</dbReference>
<evidence type="ECO:0000313" key="12">
    <source>
        <dbReference type="Proteomes" id="UP000596661"/>
    </source>
</evidence>
<dbReference type="InterPro" id="IPR027417">
    <property type="entry name" value="P-loop_NTPase"/>
</dbReference>
<dbReference type="Pfam" id="PF18052">
    <property type="entry name" value="Rx_N"/>
    <property type="match status" value="1"/>
</dbReference>
<dbReference type="InterPro" id="IPR041118">
    <property type="entry name" value="Rx_N"/>
</dbReference>
<feature type="domain" description="R13L1/DRL21-like LRR repeat region" evidence="10">
    <location>
        <begin position="641"/>
        <end position="761"/>
    </location>
</feature>
<dbReference type="InterPro" id="IPR003591">
    <property type="entry name" value="Leu-rich_rpt_typical-subtyp"/>
</dbReference>
<dbReference type="InterPro" id="IPR055414">
    <property type="entry name" value="LRR_R13L4/SHOC2-like"/>
</dbReference>
<accession>A0A803Q299</accession>
<dbReference type="OrthoDB" id="37484at2759"/>
<evidence type="ECO:0000256" key="4">
    <source>
        <dbReference type="ARBA" id="ARBA00022821"/>
    </source>
</evidence>
<dbReference type="SMART" id="SM00369">
    <property type="entry name" value="LRR_TYP"/>
    <property type="match status" value="2"/>
</dbReference>
<dbReference type="EMBL" id="UZAU01000661">
    <property type="status" value="NOT_ANNOTATED_CDS"/>
    <property type="molecule type" value="Genomic_DNA"/>
</dbReference>
<evidence type="ECO:0000259" key="7">
    <source>
        <dbReference type="Pfam" id="PF18052"/>
    </source>
</evidence>
<dbReference type="Pfam" id="PF23559">
    <property type="entry name" value="WHD_DRP"/>
    <property type="match status" value="1"/>
</dbReference>
<dbReference type="Pfam" id="PF23598">
    <property type="entry name" value="LRR_14"/>
    <property type="match status" value="1"/>
</dbReference>
<evidence type="ECO:0000313" key="11">
    <source>
        <dbReference type="EnsemblPlants" id="cds.evm.model.07.1340"/>
    </source>
</evidence>
<dbReference type="InterPro" id="IPR002182">
    <property type="entry name" value="NB-ARC"/>
</dbReference>
<dbReference type="PANTHER" id="PTHR36766:SF51">
    <property type="entry name" value="DISEASE RESISTANCE RPP13-LIKE PROTEIN 1"/>
    <property type="match status" value="1"/>
</dbReference>
<reference evidence="11" key="1">
    <citation type="submission" date="2018-11" db="EMBL/GenBank/DDBJ databases">
        <authorList>
            <person name="Grassa J C."/>
        </authorList>
    </citation>
    <scope>NUCLEOTIDE SEQUENCE [LARGE SCALE GENOMIC DNA]</scope>
</reference>
<dbReference type="GO" id="GO:0051707">
    <property type="term" value="P:response to other organism"/>
    <property type="evidence" value="ECO:0007669"/>
    <property type="project" value="UniProtKB-ARBA"/>
</dbReference>
<dbReference type="SUPFAM" id="SSF52058">
    <property type="entry name" value="L domain-like"/>
    <property type="match status" value="2"/>
</dbReference>
<dbReference type="PRINTS" id="PR00364">
    <property type="entry name" value="DISEASERSIST"/>
</dbReference>
<dbReference type="Gene3D" id="1.20.5.4130">
    <property type="match status" value="1"/>
</dbReference>
<dbReference type="GO" id="GO:0006952">
    <property type="term" value="P:defense response"/>
    <property type="evidence" value="ECO:0007669"/>
    <property type="project" value="UniProtKB-KW"/>
</dbReference>
<dbReference type="InterPro" id="IPR032675">
    <property type="entry name" value="LRR_dom_sf"/>
</dbReference>
<evidence type="ECO:0000256" key="5">
    <source>
        <dbReference type="ARBA" id="ARBA00022840"/>
    </source>
</evidence>
<keyword evidence="1" id="KW-0433">Leucine-rich repeat</keyword>
<dbReference type="Pfam" id="PF25019">
    <property type="entry name" value="LRR_R13L1-DRL21"/>
    <property type="match status" value="1"/>
</dbReference>
<evidence type="ECO:0000256" key="2">
    <source>
        <dbReference type="ARBA" id="ARBA00022737"/>
    </source>
</evidence>
<feature type="domain" description="Disease resistance R13L4/SHOC-2-like LRR" evidence="9">
    <location>
        <begin position="500"/>
        <end position="585"/>
    </location>
</feature>
<dbReference type="Gene3D" id="1.10.10.10">
    <property type="entry name" value="Winged helix-like DNA-binding domain superfamily/Winged helix DNA-binding domain"/>
    <property type="match status" value="1"/>
</dbReference>
<evidence type="ECO:0000256" key="1">
    <source>
        <dbReference type="ARBA" id="ARBA00022614"/>
    </source>
</evidence>
<dbReference type="GO" id="GO:0043531">
    <property type="term" value="F:ADP binding"/>
    <property type="evidence" value="ECO:0007669"/>
    <property type="project" value="InterPro"/>
</dbReference>
<evidence type="ECO:0000259" key="8">
    <source>
        <dbReference type="Pfam" id="PF23559"/>
    </source>
</evidence>
<keyword evidence="4" id="KW-0611">Plant defense</keyword>
<evidence type="ECO:0000259" key="10">
    <source>
        <dbReference type="Pfam" id="PF25019"/>
    </source>
</evidence>
<protein>
    <submittedName>
        <fullName evidence="11">Uncharacterized protein</fullName>
    </submittedName>
</protein>
<dbReference type="Gramene" id="evm.model.07.1340">
    <property type="protein sequence ID" value="cds.evm.model.07.1340"/>
    <property type="gene ID" value="evm.TU.07.1340"/>
</dbReference>
<dbReference type="EnsemblPlants" id="evm.model.07.1340">
    <property type="protein sequence ID" value="cds.evm.model.07.1340"/>
    <property type="gene ID" value="evm.TU.07.1340"/>
</dbReference>
<keyword evidence="2" id="KW-0677">Repeat</keyword>
<dbReference type="FunFam" id="3.40.50.300:FF:001091">
    <property type="entry name" value="Probable disease resistance protein At1g61300"/>
    <property type="match status" value="1"/>
</dbReference>
<evidence type="ECO:0000259" key="6">
    <source>
        <dbReference type="Pfam" id="PF00931"/>
    </source>
</evidence>
<dbReference type="PANTHER" id="PTHR36766">
    <property type="entry name" value="PLANT BROAD-SPECTRUM MILDEW RESISTANCE PROTEIN RPW8"/>
    <property type="match status" value="1"/>
</dbReference>
<dbReference type="InterPro" id="IPR036388">
    <property type="entry name" value="WH-like_DNA-bd_sf"/>
</dbReference>
<organism evidence="11 12">
    <name type="scientific">Cannabis sativa</name>
    <name type="common">Hemp</name>
    <name type="synonym">Marijuana</name>
    <dbReference type="NCBI Taxonomy" id="3483"/>
    <lineage>
        <taxon>Eukaryota</taxon>
        <taxon>Viridiplantae</taxon>
        <taxon>Streptophyta</taxon>
        <taxon>Embryophyta</taxon>
        <taxon>Tracheophyta</taxon>
        <taxon>Spermatophyta</taxon>
        <taxon>Magnoliopsida</taxon>
        <taxon>eudicotyledons</taxon>
        <taxon>Gunneridae</taxon>
        <taxon>Pentapetalae</taxon>
        <taxon>rosids</taxon>
        <taxon>fabids</taxon>
        <taxon>Rosales</taxon>
        <taxon>Cannabaceae</taxon>
        <taxon>Cannabis</taxon>
    </lineage>
</organism>
<dbReference type="Gene3D" id="3.40.50.300">
    <property type="entry name" value="P-loop containing nucleotide triphosphate hydrolases"/>
    <property type="match status" value="1"/>
</dbReference>
<dbReference type="AlphaFoldDB" id="A0A803Q299"/>
<proteinExistence type="predicted"/>
<dbReference type="InterPro" id="IPR058922">
    <property type="entry name" value="WHD_DRP"/>
</dbReference>
<dbReference type="Gene3D" id="1.10.8.430">
    <property type="entry name" value="Helical domain of apoptotic protease-activating factors"/>
    <property type="match status" value="1"/>
</dbReference>
<keyword evidence="3" id="KW-0547">Nucleotide-binding</keyword>